<name>A0A0F7KWE1_9SPHN</name>
<keyword evidence="3" id="KW-1003">Cell membrane</keyword>
<dbReference type="GO" id="GO:0005886">
    <property type="term" value="C:plasma membrane"/>
    <property type="evidence" value="ECO:0007669"/>
    <property type="project" value="UniProtKB-SubCell"/>
</dbReference>
<evidence type="ECO:0000256" key="5">
    <source>
        <dbReference type="ARBA" id="ARBA00022989"/>
    </source>
</evidence>
<dbReference type="CDD" id="cd06173">
    <property type="entry name" value="MFS_MefA_like"/>
    <property type="match status" value="1"/>
</dbReference>
<evidence type="ECO:0000256" key="6">
    <source>
        <dbReference type="ARBA" id="ARBA00023136"/>
    </source>
</evidence>
<dbReference type="Proteomes" id="UP000034392">
    <property type="component" value="Chromosome"/>
</dbReference>
<comment type="subcellular location">
    <subcellularLocation>
        <location evidence="1">Cell membrane</location>
        <topology evidence="1">Multi-pass membrane protein</topology>
    </subcellularLocation>
</comment>
<accession>A0A0F7KWE1</accession>
<evidence type="ECO:0000313" key="7">
    <source>
        <dbReference type="EMBL" id="AKH43517.1"/>
    </source>
</evidence>
<protein>
    <submittedName>
        <fullName evidence="7">Enterobactin exporter EntS</fullName>
    </submittedName>
</protein>
<keyword evidence="2" id="KW-0813">Transport</keyword>
<dbReference type="OrthoDB" id="4368225at2"/>
<dbReference type="Gene3D" id="1.20.1250.20">
    <property type="entry name" value="MFS general substrate transporter like domains"/>
    <property type="match status" value="1"/>
</dbReference>
<gene>
    <name evidence="7" type="ORF">WYH_02487</name>
</gene>
<organism evidence="7 8">
    <name type="scientific">Croceibacterium atlanticum</name>
    <dbReference type="NCBI Taxonomy" id="1267766"/>
    <lineage>
        <taxon>Bacteria</taxon>
        <taxon>Pseudomonadati</taxon>
        <taxon>Pseudomonadota</taxon>
        <taxon>Alphaproteobacteria</taxon>
        <taxon>Sphingomonadales</taxon>
        <taxon>Erythrobacteraceae</taxon>
        <taxon>Croceibacterium</taxon>
    </lineage>
</organism>
<keyword evidence="4" id="KW-0812">Transmembrane</keyword>
<evidence type="ECO:0000256" key="3">
    <source>
        <dbReference type="ARBA" id="ARBA00022475"/>
    </source>
</evidence>
<reference evidence="7" key="1">
    <citation type="submission" date="2015-05" db="EMBL/GenBank/DDBJ databases">
        <title>The complete genome of Altererythrobacter atlanticus strain 26DY36.</title>
        <authorList>
            <person name="Wu Y.-H."/>
            <person name="Cheng H."/>
            <person name="Wu X.-W."/>
        </authorList>
    </citation>
    <scope>NUCLEOTIDE SEQUENCE [LARGE SCALE GENOMIC DNA]</scope>
    <source>
        <strain evidence="7">26DY36</strain>
    </source>
</reference>
<dbReference type="STRING" id="1267766.WYH_02487"/>
<evidence type="ECO:0000256" key="4">
    <source>
        <dbReference type="ARBA" id="ARBA00022692"/>
    </source>
</evidence>
<dbReference type="RefSeq" id="WP_046904051.1">
    <property type="nucleotide sequence ID" value="NZ_CP011452.2"/>
</dbReference>
<keyword evidence="6" id="KW-0472">Membrane</keyword>
<dbReference type="InterPro" id="IPR036259">
    <property type="entry name" value="MFS_trans_sf"/>
</dbReference>
<sequence length="444" mass="47114">MLSVLTNRTYRHLFLAQVIALVGTGLATVALGLLAYDLAGADAGAVLGTALAIKMVAYVGIAPLAGAHADKLPRKRLLVGMDIVRAGVALLLPFVDAVWQIYLLIFLLQSASAVFTPTFQATIPDILPDEEKYTKALSLSRLAYDLESLISPVLAAALLTILSFHWLFAGTAVGFVISALLVMSAALPYRKSVAKRVEGVWRKTTRGIRVYLKTPRLVGLLAVTLAAAAGSAMVIVNTVVIVKNMGGTEGDVALALAAYGAGSMMAALALPRILTRIDDRTIMIAGGGLLLVTLATIGLVFGQLGPRTFWPVVLVGWLTMGIGYSLCVTPNGRLLKRSSADEDRPALFAAQFALSHVCWLVAYPLAGQIGARFGMAPTFLVLAGLAALGVGLALWLWPRNDPAKLLHSHPDLPSDHPHLEEHGGSSHQHHFVIDDLHTGWPGKV</sequence>
<keyword evidence="5" id="KW-1133">Transmembrane helix</keyword>
<dbReference type="PATRIC" id="fig|1267766.3.peg.2518"/>
<dbReference type="SUPFAM" id="SSF103473">
    <property type="entry name" value="MFS general substrate transporter"/>
    <property type="match status" value="1"/>
</dbReference>
<dbReference type="GO" id="GO:0022857">
    <property type="term" value="F:transmembrane transporter activity"/>
    <property type="evidence" value="ECO:0007669"/>
    <property type="project" value="InterPro"/>
</dbReference>
<dbReference type="InterPro" id="IPR020846">
    <property type="entry name" value="MFS_dom"/>
</dbReference>
<keyword evidence="8" id="KW-1185">Reference proteome</keyword>
<dbReference type="PANTHER" id="PTHR43266:SF2">
    <property type="entry name" value="MAJOR FACILITATOR SUPERFAMILY (MFS) PROFILE DOMAIN-CONTAINING PROTEIN"/>
    <property type="match status" value="1"/>
</dbReference>
<dbReference type="PANTHER" id="PTHR43266">
    <property type="entry name" value="MACROLIDE-EFFLUX PROTEIN"/>
    <property type="match status" value="1"/>
</dbReference>
<proteinExistence type="predicted"/>
<dbReference type="InterPro" id="IPR011701">
    <property type="entry name" value="MFS"/>
</dbReference>
<evidence type="ECO:0000256" key="2">
    <source>
        <dbReference type="ARBA" id="ARBA00022448"/>
    </source>
</evidence>
<dbReference type="AlphaFoldDB" id="A0A0F7KWE1"/>
<dbReference type="EMBL" id="CP011452">
    <property type="protein sequence ID" value="AKH43517.1"/>
    <property type="molecule type" value="Genomic_DNA"/>
</dbReference>
<evidence type="ECO:0000256" key="1">
    <source>
        <dbReference type="ARBA" id="ARBA00004651"/>
    </source>
</evidence>
<evidence type="ECO:0000313" key="8">
    <source>
        <dbReference type="Proteomes" id="UP000034392"/>
    </source>
</evidence>
<dbReference type="Pfam" id="PF07690">
    <property type="entry name" value="MFS_1"/>
    <property type="match status" value="1"/>
</dbReference>
<dbReference type="KEGG" id="aay:WYH_02487"/>
<dbReference type="PROSITE" id="PS50850">
    <property type="entry name" value="MFS"/>
    <property type="match status" value="1"/>
</dbReference>